<dbReference type="CDD" id="cd17477">
    <property type="entry name" value="MFS_YcaD_like"/>
    <property type="match status" value="1"/>
</dbReference>
<dbReference type="KEGG" id="cjj:CJJ81176_0866"/>
<dbReference type="PANTHER" id="PTHR23521">
    <property type="entry name" value="TRANSPORTER MFS SUPERFAMILY"/>
    <property type="match status" value="1"/>
</dbReference>
<evidence type="ECO:0000313" key="10">
    <source>
        <dbReference type="Proteomes" id="UP000000646"/>
    </source>
</evidence>
<evidence type="ECO:0000256" key="6">
    <source>
        <dbReference type="ARBA" id="ARBA00023136"/>
    </source>
</evidence>
<evidence type="ECO:0000256" key="1">
    <source>
        <dbReference type="ARBA" id="ARBA00004651"/>
    </source>
</evidence>
<keyword evidence="2" id="KW-0813">Transport</keyword>
<dbReference type="PANTHER" id="PTHR23521:SF2">
    <property type="entry name" value="TRANSPORTER MFS SUPERFAMILY"/>
    <property type="match status" value="1"/>
</dbReference>
<dbReference type="PROSITE" id="PS00216">
    <property type="entry name" value="SUGAR_TRANSPORT_1"/>
    <property type="match status" value="1"/>
</dbReference>
<keyword evidence="3" id="KW-1003">Cell membrane</keyword>
<protein>
    <submittedName>
        <fullName evidence="9">Major facilitator family protein</fullName>
    </submittedName>
</protein>
<dbReference type="Pfam" id="PF07690">
    <property type="entry name" value="MFS_1"/>
    <property type="match status" value="1"/>
</dbReference>
<evidence type="ECO:0000313" key="9">
    <source>
        <dbReference type="EMBL" id="EAQ72293.1"/>
    </source>
</evidence>
<feature type="transmembrane region" description="Helical" evidence="7">
    <location>
        <begin position="200"/>
        <end position="226"/>
    </location>
</feature>
<keyword evidence="6 7" id="KW-0472">Membrane</keyword>
<gene>
    <name evidence="9" type="ordered locus">CJJ81176_0866</name>
</gene>
<keyword evidence="4 7" id="KW-0812">Transmembrane</keyword>
<feature type="transmembrane region" description="Helical" evidence="7">
    <location>
        <begin position="358"/>
        <end position="374"/>
    </location>
</feature>
<keyword evidence="5 7" id="KW-1133">Transmembrane helix</keyword>
<feature type="transmembrane region" description="Helical" evidence="7">
    <location>
        <begin position="133"/>
        <end position="154"/>
    </location>
</feature>
<dbReference type="Gene3D" id="1.20.1250.20">
    <property type="entry name" value="MFS general substrate transporter like domains"/>
    <property type="match status" value="2"/>
</dbReference>
<dbReference type="RefSeq" id="WP_002868816.1">
    <property type="nucleotide sequence ID" value="NC_008787.1"/>
</dbReference>
<evidence type="ECO:0000259" key="8">
    <source>
        <dbReference type="PROSITE" id="PS50850"/>
    </source>
</evidence>
<name>A0A0H3PAP7_CAMJJ</name>
<feature type="domain" description="Major facilitator superfamily (MFS) profile" evidence="8">
    <location>
        <begin position="9"/>
        <end position="379"/>
    </location>
</feature>
<feature type="transmembrane region" description="Helical" evidence="7">
    <location>
        <begin position="331"/>
        <end position="352"/>
    </location>
</feature>
<dbReference type="SUPFAM" id="SSF103473">
    <property type="entry name" value="MFS general substrate transporter"/>
    <property type="match status" value="1"/>
</dbReference>
<dbReference type="EMBL" id="CP000538">
    <property type="protein sequence ID" value="EAQ72293.1"/>
    <property type="molecule type" value="Genomic_DNA"/>
</dbReference>
<dbReference type="InterPro" id="IPR036259">
    <property type="entry name" value="MFS_trans_sf"/>
</dbReference>
<feature type="transmembrane region" description="Helical" evidence="7">
    <location>
        <begin position="160"/>
        <end position="179"/>
    </location>
</feature>
<dbReference type="GO" id="GO:0005886">
    <property type="term" value="C:plasma membrane"/>
    <property type="evidence" value="ECO:0007669"/>
    <property type="project" value="UniProtKB-SubCell"/>
</dbReference>
<feature type="transmembrane region" description="Helical" evidence="7">
    <location>
        <begin position="290"/>
        <end position="311"/>
    </location>
</feature>
<dbReference type="InterPro" id="IPR020846">
    <property type="entry name" value="MFS_dom"/>
</dbReference>
<comment type="subcellular location">
    <subcellularLocation>
        <location evidence="1">Cell membrane</location>
        <topology evidence="1">Multi-pass membrane protein</topology>
    </subcellularLocation>
</comment>
<dbReference type="InterPro" id="IPR005829">
    <property type="entry name" value="Sugar_transporter_CS"/>
</dbReference>
<proteinExistence type="predicted"/>
<dbReference type="InterPro" id="IPR011701">
    <property type="entry name" value="MFS"/>
</dbReference>
<feature type="transmembrane region" description="Helical" evidence="7">
    <location>
        <begin position="73"/>
        <end position="90"/>
    </location>
</feature>
<feature type="transmembrane region" description="Helical" evidence="7">
    <location>
        <begin position="238"/>
        <end position="258"/>
    </location>
</feature>
<dbReference type="GO" id="GO:0022857">
    <property type="term" value="F:transmembrane transporter activity"/>
    <property type="evidence" value="ECO:0007669"/>
    <property type="project" value="InterPro"/>
</dbReference>
<evidence type="ECO:0000256" key="7">
    <source>
        <dbReference type="SAM" id="Phobius"/>
    </source>
</evidence>
<dbReference type="InterPro" id="IPR047200">
    <property type="entry name" value="MFS_YcaD-like"/>
</dbReference>
<feature type="transmembrane region" description="Helical" evidence="7">
    <location>
        <begin position="96"/>
        <end position="121"/>
    </location>
</feature>
<organism evidence="9 10">
    <name type="scientific">Campylobacter jejuni subsp. jejuni serotype O:23/36 (strain 81-176)</name>
    <dbReference type="NCBI Taxonomy" id="354242"/>
    <lineage>
        <taxon>Bacteria</taxon>
        <taxon>Pseudomonadati</taxon>
        <taxon>Campylobacterota</taxon>
        <taxon>Epsilonproteobacteria</taxon>
        <taxon>Campylobacterales</taxon>
        <taxon>Campylobacteraceae</taxon>
        <taxon>Campylobacter</taxon>
    </lineage>
</organism>
<evidence type="ECO:0000256" key="2">
    <source>
        <dbReference type="ARBA" id="ARBA00022448"/>
    </source>
</evidence>
<feature type="transmembrane region" description="Helical" evidence="7">
    <location>
        <begin position="12"/>
        <end position="35"/>
    </location>
</feature>
<dbReference type="PROSITE" id="PS50850">
    <property type="entry name" value="MFS"/>
    <property type="match status" value="1"/>
</dbReference>
<dbReference type="Proteomes" id="UP000000646">
    <property type="component" value="Chromosome"/>
</dbReference>
<feature type="transmembrane region" description="Helical" evidence="7">
    <location>
        <begin position="265"/>
        <end position="284"/>
    </location>
</feature>
<dbReference type="HOGENOM" id="CLU_035018_1_1_7"/>
<evidence type="ECO:0000256" key="3">
    <source>
        <dbReference type="ARBA" id="ARBA00022475"/>
    </source>
</evidence>
<reference evidence="10" key="1">
    <citation type="submission" date="2006-12" db="EMBL/GenBank/DDBJ databases">
        <authorList>
            <person name="Fouts D.E."/>
            <person name="Nelson K.E."/>
            <person name="Sebastian Y."/>
        </authorList>
    </citation>
    <scope>NUCLEOTIDE SEQUENCE [LARGE SCALE GENOMIC DNA]</scope>
    <source>
        <strain evidence="10">81-176</strain>
    </source>
</reference>
<dbReference type="AlphaFoldDB" id="A0A0H3PAP7"/>
<accession>A0A0H3PAP7</accession>
<feature type="transmembrane region" description="Helical" evidence="7">
    <location>
        <begin position="41"/>
        <end position="61"/>
    </location>
</feature>
<evidence type="ECO:0000256" key="4">
    <source>
        <dbReference type="ARBA" id="ARBA00022692"/>
    </source>
</evidence>
<evidence type="ECO:0000256" key="5">
    <source>
        <dbReference type="ARBA" id="ARBA00022989"/>
    </source>
</evidence>
<sequence length="395" mass="43389">MSPKKIIKSMTALFAGMAFLFAGNALMVSSIGVILKENGESSLAVGVVSSCFFVGALVGTISAHKIISRIGHIRSFGLFGAIFGISAMLHTVSENLIFWAILRFFIGICYYGLLMVIESWLNEKSKNTIRSRILGFYEIVFYLAFGIGVLIIALNLSKHSVFILSATLILLSSLPLNLIKIKEPVLPASSPISIPKIFDIAPLAIVTSFIAGMLINGFFSMASLFILLQGFDTKAVSYFIFCGVLGGFIAQTIIGTISDKLGRKFAIITCASIGFITMLIFIFFKLHLYMQYFLGITLGIGIFCLYALALARANDVLVNKNKGVELGRGVLFCYSLGSLFGPLILGFLMQYFEIKGFIWFYIISLAFLILFAINKPNILNKKFKKKPGNMVIFDD</sequence>
<dbReference type="eggNOG" id="COG0477">
    <property type="taxonomic scope" value="Bacteria"/>
</dbReference>